<dbReference type="Proteomes" id="UP000605568">
    <property type="component" value="Unassembled WGS sequence"/>
</dbReference>
<dbReference type="SMART" id="SM00220">
    <property type="entry name" value="S_TKc"/>
    <property type="match status" value="1"/>
</dbReference>
<gene>
    <name evidence="7" type="ORF">GCM10017774_05490</name>
</gene>
<keyword evidence="3 7" id="KW-0418">Kinase</keyword>
<keyword evidence="4" id="KW-0067">ATP-binding</keyword>
<protein>
    <submittedName>
        <fullName evidence="7">Serine/threonine protein kinase</fullName>
    </submittedName>
</protein>
<name>A0ABQ3LZ87_9PSEU</name>
<dbReference type="PROSITE" id="PS50011">
    <property type="entry name" value="PROTEIN_KINASE_DOM"/>
    <property type="match status" value="1"/>
</dbReference>
<evidence type="ECO:0000256" key="4">
    <source>
        <dbReference type="ARBA" id="ARBA00022840"/>
    </source>
</evidence>
<dbReference type="RefSeq" id="WP_191295809.1">
    <property type="nucleotide sequence ID" value="NZ_BNAR01000001.1"/>
</dbReference>
<dbReference type="PANTHER" id="PTHR43289:SF34">
    <property type="entry name" value="SERINE_THREONINE-PROTEIN KINASE YBDM-RELATED"/>
    <property type="match status" value="1"/>
</dbReference>
<keyword evidence="7" id="KW-0723">Serine/threonine-protein kinase</keyword>
<evidence type="ECO:0000259" key="6">
    <source>
        <dbReference type="PROSITE" id="PS50011"/>
    </source>
</evidence>
<feature type="domain" description="Protein kinase" evidence="6">
    <location>
        <begin position="12"/>
        <end position="264"/>
    </location>
</feature>
<sequence>MPSDSVLLADRYRLGEVLGTGGVAEVRRATDVLLARDVAVKLFRPGDDLSDSRRIENEICALAGMSHPGLVKVYDADPGGETPYLVLELIEGKTLRDRVSNGPMAVVDVRRIGAALADALAHVHARGFVHRDVKPSNILLDDDGLPRLADFGLVRMADDACLTRTGHVVGTAAYLSPEQVRGEEITAAVDVYALGLVLLECLTGRREYEGAEVEAAVARLHRPPAVPRDLPFDLVRLLSRMTALSVPRRPSAAECAEALRTPVTDAPTVLVPKPRSRGLLAAASAVVLISAIGTGLSAWNSVTATGADQPETTAPASTQTPSRTGEFVPTPVVAQVTTPADAPPQVQAVDRAPQAVVRPVEDNSGKGEPGKDKAGPAKAGPGKANPGKGKHGHG</sequence>
<evidence type="ECO:0000256" key="2">
    <source>
        <dbReference type="ARBA" id="ARBA00022741"/>
    </source>
</evidence>
<evidence type="ECO:0000313" key="7">
    <source>
        <dbReference type="EMBL" id="GHH29463.1"/>
    </source>
</evidence>
<dbReference type="InterPro" id="IPR008271">
    <property type="entry name" value="Ser/Thr_kinase_AS"/>
</dbReference>
<comment type="caution">
    <text evidence="7">The sequence shown here is derived from an EMBL/GenBank/DDBJ whole genome shotgun (WGS) entry which is preliminary data.</text>
</comment>
<dbReference type="GO" id="GO:0004674">
    <property type="term" value="F:protein serine/threonine kinase activity"/>
    <property type="evidence" value="ECO:0007669"/>
    <property type="project" value="UniProtKB-KW"/>
</dbReference>
<dbReference type="Gene3D" id="1.10.510.10">
    <property type="entry name" value="Transferase(Phosphotransferase) domain 1"/>
    <property type="match status" value="1"/>
</dbReference>
<reference evidence="8" key="1">
    <citation type="journal article" date="2019" name="Int. J. Syst. Evol. Microbiol.">
        <title>The Global Catalogue of Microorganisms (GCM) 10K type strain sequencing project: providing services to taxonomists for standard genome sequencing and annotation.</title>
        <authorList>
            <consortium name="The Broad Institute Genomics Platform"/>
            <consortium name="The Broad Institute Genome Sequencing Center for Infectious Disease"/>
            <person name="Wu L."/>
            <person name="Ma J."/>
        </authorList>
    </citation>
    <scope>NUCLEOTIDE SEQUENCE [LARGE SCALE GENOMIC DNA]</scope>
    <source>
        <strain evidence="8">CGMCC 4.7367</strain>
    </source>
</reference>
<evidence type="ECO:0000313" key="8">
    <source>
        <dbReference type="Proteomes" id="UP000605568"/>
    </source>
</evidence>
<dbReference type="CDD" id="cd14014">
    <property type="entry name" value="STKc_PknB_like"/>
    <property type="match status" value="1"/>
</dbReference>
<keyword evidence="2" id="KW-0547">Nucleotide-binding</keyword>
<organism evidence="7 8">
    <name type="scientific">Lentzea cavernae</name>
    <dbReference type="NCBI Taxonomy" id="2020703"/>
    <lineage>
        <taxon>Bacteria</taxon>
        <taxon>Bacillati</taxon>
        <taxon>Actinomycetota</taxon>
        <taxon>Actinomycetes</taxon>
        <taxon>Pseudonocardiales</taxon>
        <taxon>Pseudonocardiaceae</taxon>
        <taxon>Lentzea</taxon>
    </lineage>
</organism>
<evidence type="ECO:0000256" key="5">
    <source>
        <dbReference type="SAM" id="MobiDB-lite"/>
    </source>
</evidence>
<dbReference type="InterPro" id="IPR011009">
    <property type="entry name" value="Kinase-like_dom_sf"/>
</dbReference>
<feature type="compositionally biased region" description="Polar residues" evidence="5">
    <location>
        <begin position="306"/>
        <end position="323"/>
    </location>
</feature>
<proteinExistence type="predicted"/>
<dbReference type="EMBL" id="BNAR01000001">
    <property type="protein sequence ID" value="GHH29463.1"/>
    <property type="molecule type" value="Genomic_DNA"/>
</dbReference>
<feature type="compositionally biased region" description="Low complexity" evidence="5">
    <location>
        <begin position="328"/>
        <end position="345"/>
    </location>
</feature>
<feature type="compositionally biased region" description="Low complexity" evidence="5">
    <location>
        <begin position="376"/>
        <end position="387"/>
    </location>
</feature>
<dbReference type="InterPro" id="IPR000719">
    <property type="entry name" value="Prot_kinase_dom"/>
</dbReference>
<keyword evidence="1" id="KW-0808">Transferase</keyword>
<feature type="region of interest" description="Disordered" evidence="5">
    <location>
        <begin position="306"/>
        <end position="394"/>
    </location>
</feature>
<feature type="compositionally biased region" description="Basic and acidic residues" evidence="5">
    <location>
        <begin position="359"/>
        <end position="375"/>
    </location>
</feature>
<accession>A0ABQ3LZ87</accession>
<keyword evidence="8" id="KW-1185">Reference proteome</keyword>
<dbReference type="SUPFAM" id="SSF56112">
    <property type="entry name" value="Protein kinase-like (PK-like)"/>
    <property type="match status" value="1"/>
</dbReference>
<dbReference type="PANTHER" id="PTHR43289">
    <property type="entry name" value="MITOGEN-ACTIVATED PROTEIN KINASE KINASE KINASE 20-RELATED"/>
    <property type="match status" value="1"/>
</dbReference>
<dbReference type="PROSITE" id="PS00108">
    <property type="entry name" value="PROTEIN_KINASE_ST"/>
    <property type="match status" value="1"/>
</dbReference>
<evidence type="ECO:0000256" key="3">
    <source>
        <dbReference type="ARBA" id="ARBA00022777"/>
    </source>
</evidence>
<dbReference type="Pfam" id="PF00069">
    <property type="entry name" value="Pkinase"/>
    <property type="match status" value="1"/>
</dbReference>
<evidence type="ECO:0000256" key="1">
    <source>
        <dbReference type="ARBA" id="ARBA00022679"/>
    </source>
</evidence>